<protein>
    <submittedName>
        <fullName evidence="1">Uncharacterized protein</fullName>
    </submittedName>
</protein>
<comment type="caution">
    <text evidence="1">The sequence shown here is derived from an EMBL/GenBank/DDBJ whole genome shotgun (WGS) entry which is preliminary data.</text>
</comment>
<organism evidence="1 2">
    <name type="scientific">Mucilaginibacter segetis</name>
    <dbReference type="NCBI Taxonomy" id="2793071"/>
    <lineage>
        <taxon>Bacteria</taxon>
        <taxon>Pseudomonadati</taxon>
        <taxon>Bacteroidota</taxon>
        <taxon>Sphingobacteriia</taxon>
        <taxon>Sphingobacteriales</taxon>
        <taxon>Sphingobacteriaceae</taxon>
        <taxon>Mucilaginibacter</taxon>
    </lineage>
</organism>
<accession>A0A934UM73</accession>
<dbReference type="Proteomes" id="UP000613193">
    <property type="component" value="Unassembled WGS sequence"/>
</dbReference>
<evidence type="ECO:0000313" key="1">
    <source>
        <dbReference type="EMBL" id="MBK0379343.1"/>
    </source>
</evidence>
<dbReference type="AlphaFoldDB" id="A0A934UM73"/>
<dbReference type="RefSeq" id="WP_200065777.1">
    <property type="nucleotide sequence ID" value="NZ_JAEHFW010000001.1"/>
</dbReference>
<reference evidence="1" key="1">
    <citation type="submission" date="2020-12" db="EMBL/GenBank/DDBJ databases">
        <title>Bacterial novel species Mucilaginibacter sp. SD-g isolated from soil.</title>
        <authorList>
            <person name="Jung H.-Y."/>
        </authorList>
    </citation>
    <scope>NUCLEOTIDE SEQUENCE</scope>
    <source>
        <strain evidence="1">SD-g</strain>
    </source>
</reference>
<evidence type="ECO:0000313" key="2">
    <source>
        <dbReference type="Proteomes" id="UP000613193"/>
    </source>
</evidence>
<proteinExistence type="predicted"/>
<sequence>MIVTNITIKQLVEFRRLSDRSRKTFANRIQVPQTAASGDGGGDYWISCLSAIGNTFRVLNNQLITDKIGELDRKYQTAKHTNTKTMYKRNLEILQIYQNFNLAQWRPSVPLKFLTRPKITLMLKNVPLQILPQHVFGFDINGNQMVGGIWFVHWLDGFSVGDLGMYTEAMYKYLNLVYGSTHQVDPDFCLTVDVVDQNAVSYTQLLNGSVTSLLDNTLDELNKLI</sequence>
<keyword evidence="2" id="KW-1185">Reference proteome</keyword>
<gene>
    <name evidence="1" type="ORF">I5M19_08500</name>
</gene>
<dbReference type="EMBL" id="JAEHFW010000001">
    <property type="protein sequence ID" value="MBK0379343.1"/>
    <property type="molecule type" value="Genomic_DNA"/>
</dbReference>
<name>A0A934UM73_9SPHI</name>